<dbReference type="SUPFAM" id="SSF55874">
    <property type="entry name" value="ATPase domain of HSP90 chaperone/DNA topoisomerase II/histidine kinase"/>
    <property type="match status" value="1"/>
</dbReference>
<keyword evidence="1" id="KW-0418">Kinase</keyword>
<evidence type="ECO:0000256" key="1">
    <source>
        <dbReference type="ARBA" id="ARBA00022527"/>
    </source>
</evidence>
<protein>
    <recommendedName>
        <fullName evidence="2">Histidine kinase/HSP90-like ATPase domain-containing protein</fullName>
    </recommendedName>
</protein>
<evidence type="ECO:0000259" key="2">
    <source>
        <dbReference type="Pfam" id="PF13581"/>
    </source>
</evidence>
<comment type="caution">
    <text evidence="3">The sequence shown here is derived from an EMBL/GenBank/DDBJ whole genome shotgun (WGS) entry which is preliminary data.</text>
</comment>
<dbReference type="EMBL" id="BAAAMJ010000010">
    <property type="protein sequence ID" value="GAA1905918.1"/>
    <property type="molecule type" value="Genomic_DNA"/>
</dbReference>
<accession>A0ABP5A7M1</accession>
<dbReference type="InterPro" id="IPR050267">
    <property type="entry name" value="Anti-sigma-factor_SerPK"/>
</dbReference>
<dbReference type="Gene3D" id="3.30.565.10">
    <property type="entry name" value="Histidine kinase-like ATPase, C-terminal domain"/>
    <property type="match status" value="1"/>
</dbReference>
<dbReference type="PANTHER" id="PTHR35526:SF3">
    <property type="entry name" value="ANTI-SIGMA-F FACTOR RSBW"/>
    <property type="match status" value="1"/>
</dbReference>
<evidence type="ECO:0000313" key="3">
    <source>
        <dbReference type="EMBL" id="GAA1905918.1"/>
    </source>
</evidence>
<dbReference type="Pfam" id="PF13581">
    <property type="entry name" value="HATPase_c_2"/>
    <property type="match status" value="1"/>
</dbReference>
<feature type="domain" description="Histidine kinase/HSP90-like ATPase" evidence="2">
    <location>
        <begin position="17"/>
        <end position="140"/>
    </location>
</feature>
<organism evidence="3 4">
    <name type="scientific">Streptomyces sodiiphilus</name>
    <dbReference type="NCBI Taxonomy" id="226217"/>
    <lineage>
        <taxon>Bacteria</taxon>
        <taxon>Bacillati</taxon>
        <taxon>Actinomycetota</taxon>
        <taxon>Actinomycetes</taxon>
        <taxon>Kitasatosporales</taxon>
        <taxon>Streptomycetaceae</taxon>
        <taxon>Streptomyces</taxon>
    </lineage>
</organism>
<evidence type="ECO:0000313" key="4">
    <source>
        <dbReference type="Proteomes" id="UP001501303"/>
    </source>
</evidence>
<dbReference type="InterPro" id="IPR036890">
    <property type="entry name" value="HATPase_C_sf"/>
</dbReference>
<dbReference type="InterPro" id="IPR003594">
    <property type="entry name" value="HATPase_dom"/>
</dbReference>
<dbReference type="PANTHER" id="PTHR35526">
    <property type="entry name" value="ANTI-SIGMA-F FACTOR RSBW-RELATED"/>
    <property type="match status" value="1"/>
</dbReference>
<name>A0ABP5A7M1_9ACTN</name>
<dbReference type="Proteomes" id="UP001501303">
    <property type="component" value="Unassembled WGS sequence"/>
</dbReference>
<sequence>MSACQAAEGTQDVTLTFPPDPVWVRSAREVVRTVLTAKVPAKRELIDVAALLTSEAVTNAVRASEASSTAAPIAFSADWGPDGTIHIAVQDHAPGLPEVVTDSPDWGQESGRGMYLISSYAQEWGVRQDAPGKGKAVWFTL</sequence>
<keyword evidence="4" id="KW-1185">Reference proteome</keyword>
<gene>
    <name evidence="3" type="ORF">GCM10009716_14830</name>
</gene>
<keyword evidence="1" id="KW-0808">Transferase</keyword>
<keyword evidence="1" id="KW-0723">Serine/threonine-protein kinase</keyword>
<proteinExistence type="predicted"/>
<dbReference type="CDD" id="cd16936">
    <property type="entry name" value="HATPase_RsbW-like"/>
    <property type="match status" value="1"/>
</dbReference>
<reference evidence="4" key="1">
    <citation type="journal article" date="2019" name="Int. J. Syst. Evol. Microbiol.">
        <title>The Global Catalogue of Microorganisms (GCM) 10K type strain sequencing project: providing services to taxonomists for standard genome sequencing and annotation.</title>
        <authorList>
            <consortium name="The Broad Institute Genomics Platform"/>
            <consortium name="The Broad Institute Genome Sequencing Center for Infectious Disease"/>
            <person name="Wu L."/>
            <person name="Ma J."/>
        </authorList>
    </citation>
    <scope>NUCLEOTIDE SEQUENCE [LARGE SCALE GENOMIC DNA]</scope>
    <source>
        <strain evidence="4">JCM 13581</strain>
    </source>
</reference>
<dbReference type="RefSeq" id="WP_344259715.1">
    <property type="nucleotide sequence ID" value="NZ_BAAAMJ010000010.1"/>
</dbReference>